<evidence type="ECO:0000256" key="16">
    <source>
        <dbReference type="HAMAP-Rule" id="MF_04006"/>
    </source>
</evidence>
<evidence type="ECO:0000313" key="21">
    <source>
        <dbReference type="Proteomes" id="UP000123753"/>
    </source>
</evidence>
<evidence type="ECO:0000256" key="2">
    <source>
        <dbReference type="ARBA" id="ARBA00022518"/>
    </source>
</evidence>
<reference evidence="20 21" key="1">
    <citation type="journal article" date="2013" name="Genome Announc.">
        <title>Complete genome sequence of a papillomavirus isolated from the European mole.</title>
        <authorList>
            <person name="Maes P."/>
            <person name="Sijmons S."/>
            <person name="Stevens H."/>
            <person name="Van Ranst M."/>
        </authorList>
    </citation>
    <scope>NUCLEOTIDE SEQUENCE [LARGE SCALE GENOMIC DNA]</scope>
    <source>
        <strain evidence="18">Bruges/2009/05</strain>
        <strain evidence="19">Bruges/2009/22</strain>
    </source>
</reference>
<evidence type="ECO:0000313" key="19">
    <source>
        <dbReference type="EMBL" id="AGM75112.1"/>
    </source>
</evidence>
<feature type="zinc finger region" evidence="16">
    <location>
        <begin position="26"/>
        <end position="62"/>
    </location>
</feature>
<dbReference type="HAMAP" id="MF_04006">
    <property type="entry name" value="HPV_E6"/>
    <property type="match status" value="1"/>
</dbReference>
<dbReference type="GO" id="GO:0042025">
    <property type="term" value="C:host cell nucleus"/>
    <property type="evidence" value="ECO:0007669"/>
    <property type="project" value="UniProtKB-SubCell"/>
</dbReference>
<keyword evidence="9 16" id="KW-0805">Transcription regulation</keyword>
<keyword evidence="11 16" id="KW-0010">Activator</keyword>
<dbReference type="RefSeq" id="YP_009508748.1">
    <property type="nucleotide sequence ID" value="NC_039038.1"/>
</dbReference>
<sequence>MEPLPKTVAELYLSKGTSEHELRLPCNFCKKELTLLEQSAFAEQNFHLLWKDGLAYGCCKLCLAASAQKELVTFFEKLVSIVDVVAVLKKNIEEIEIRCSRCLYALTASEKQSALENKESVLIVKKRFRSYCSNCRRDDWTRAYA</sequence>
<evidence type="ECO:0000256" key="12">
    <source>
        <dbReference type="ARBA" id="ARBA00023163"/>
    </source>
</evidence>
<evidence type="ECO:0000256" key="10">
    <source>
        <dbReference type="ARBA" id="ARBA00023125"/>
    </source>
</evidence>
<accession>R9RYF5</accession>
<keyword evidence="2 16" id="KW-0244">Early protein</keyword>
<keyword evidence="5 16" id="KW-1090">Inhibition of host innate immune response by virus</keyword>
<dbReference type="GO" id="GO:0030430">
    <property type="term" value="C:host cell cytoplasm"/>
    <property type="evidence" value="ECO:0007669"/>
    <property type="project" value="UniProtKB-SubCell"/>
</dbReference>
<dbReference type="Proteomes" id="UP000123753">
    <property type="component" value="Segment"/>
</dbReference>
<dbReference type="GO" id="GO:0039648">
    <property type="term" value="P:symbiont-mediated perturbation of host ubiquitin-like protein modification"/>
    <property type="evidence" value="ECO:0007669"/>
    <property type="project" value="UniProtKB-UniRule"/>
</dbReference>
<comment type="similarity">
    <text evidence="1 16 17">Belongs to the papillomaviridae E6 protein family.</text>
</comment>
<keyword evidence="4 16" id="KW-0945">Host-virus interaction</keyword>
<keyword evidence="21" id="KW-1185">Reference proteome</keyword>
<dbReference type="GO" id="GO:0006351">
    <property type="term" value="P:DNA-templated transcription"/>
    <property type="evidence" value="ECO:0007669"/>
    <property type="project" value="UniProtKB-UniRule"/>
</dbReference>
<dbReference type="GO" id="GO:0052170">
    <property type="term" value="P:symbiont-mediated suppression of host innate immune response"/>
    <property type="evidence" value="ECO:0007669"/>
    <property type="project" value="UniProtKB-KW"/>
</dbReference>
<organism evidence="18 20">
    <name type="scientific">Talpa europaea papillomavirus 1</name>
    <dbReference type="NCBI Taxonomy" id="1338506"/>
    <lineage>
        <taxon>Viruses</taxon>
        <taxon>Monodnaviria</taxon>
        <taxon>Shotokuvirae</taxon>
        <taxon>Cossaviricota</taxon>
        <taxon>Papovaviricetes</taxon>
        <taxon>Zurhausenvirales</taxon>
        <taxon>Papillomaviridae</taxon>
        <taxon>Firstpapillomavirinae</taxon>
        <taxon>Dyophipapillomavirus</taxon>
        <taxon>Dyophipapillomavirus 1</taxon>
    </lineage>
</organism>
<keyword evidence="13 16" id="KW-1035">Host cytoplasm</keyword>
<keyword evidence="15 16" id="KW-1119">Modulation of host cell apoptosis by virus</keyword>
<dbReference type="GO" id="GO:0052150">
    <property type="term" value="P:symbiont-mediated perturbation of host apoptosis"/>
    <property type="evidence" value="ECO:0007669"/>
    <property type="project" value="UniProtKB-KW"/>
</dbReference>
<dbReference type="OrthoDB" id="27353at10239"/>
<evidence type="ECO:0000256" key="8">
    <source>
        <dbReference type="ARBA" id="ARBA00022833"/>
    </source>
</evidence>
<dbReference type="EMBL" id="KC460987">
    <property type="protein sequence ID" value="AGM75112.1"/>
    <property type="molecule type" value="Genomic_DNA"/>
</dbReference>
<dbReference type="InterPro" id="IPR038575">
    <property type="entry name" value="E6_sf"/>
</dbReference>
<keyword evidence="8 16" id="KW-0862">Zinc</keyword>
<evidence type="ECO:0000256" key="9">
    <source>
        <dbReference type="ARBA" id="ARBA00023015"/>
    </source>
</evidence>
<evidence type="ECO:0000256" key="5">
    <source>
        <dbReference type="ARBA" id="ARBA00022632"/>
    </source>
</evidence>
<evidence type="ECO:0000256" key="6">
    <source>
        <dbReference type="ARBA" id="ARBA00022723"/>
    </source>
</evidence>
<comment type="subunit">
    <text evidence="16">Forms homodimers. Interacts with ubiquitin-protein ligase UBE3A/E6-AP; this interaction stimulates UBE3A ubiquitin activity. Interacts with host BAK1.</text>
</comment>
<dbReference type="Pfam" id="PF00518">
    <property type="entry name" value="E6"/>
    <property type="match status" value="1"/>
</dbReference>
<dbReference type="GO" id="GO:0039502">
    <property type="term" value="P:symbiont-mediated suppression of host type I interferon-mediated signaling pathway"/>
    <property type="evidence" value="ECO:0007669"/>
    <property type="project" value="UniProtKB-UniRule"/>
</dbReference>
<keyword evidence="14 16" id="KW-0899">Viral immunoevasion</keyword>
<keyword evidence="12 16" id="KW-0804">Transcription</keyword>
<evidence type="ECO:0000256" key="15">
    <source>
        <dbReference type="ARBA" id="ARBA00023323"/>
    </source>
</evidence>
<evidence type="ECO:0000313" key="18">
    <source>
        <dbReference type="EMBL" id="AGM75106.1"/>
    </source>
</evidence>
<dbReference type="Proteomes" id="UP000113835">
    <property type="component" value="Segment"/>
</dbReference>
<dbReference type="KEGG" id="vg:37620247"/>
<evidence type="ECO:0000256" key="13">
    <source>
        <dbReference type="ARBA" id="ARBA00023200"/>
    </source>
</evidence>
<evidence type="ECO:0000256" key="4">
    <source>
        <dbReference type="ARBA" id="ARBA00022581"/>
    </source>
</evidence>
<keyword evidence="7 16" id="KW-0863">Zinc-finger</keyword>
<gene>
    <name evidence="16 18" type="primary">E6</name>
</gene>
<keyword evidence="10 16" id="KW-0238">DNA-binding</keyword>
<evidence type="ECO:0000256" key="11">
    <source>
        <dbReference type="ARBA" id="ARBA00023159"/>
    </source>
</evidence>
<comment type="caution">
    <text evidence="16">Lacks conserved residue(s) required for the propagation of feature annotation.</text>
</comment>
<feature type="zinc finger region" evidence="16">
    <location>
        <begin position="99"/>
        <end position="135"/>
    </location>
</feature>
<proteinExistence type="inferred from homology"/>
<keyword evidence="3 16" id="KW-1048">Host nucleus</keyword>
<dbReference type="GO" id="GO:0006355">
    <property type="term" value="P:regulation of DNA-templated transcription"/>
    <property type="evidence" value="ECO:0007669"/>
    <property type="project" value="UniProtKB-UniRule"/>
</dbReference>
<protein>
    <recommendedName>
        <fullName evidence="16 17">Protein E6</fullName>
    </recommendedName>
</protein>
<dbReference type="EMBL" id="KC460986">
    <property type="protein sequence ID" value="AGM75106.1"/>
    <property type="molecule type" value="Genomic_DNA"/>
</dbReference>
<dbReference type="Gene3D" id="3.30.240.40">
    <property type="entry name" value="E6 early regulatory protein"/>
    <property type="match status" value="2"/>
</dbReference>
<evidence type="ECO:0000256" key="3">
    <source>
        <dbReference type="ARBA" id="ARBA00022562"/>
    </source>
</evidence>
<comment type="subcellular location">
    <subcellularLocation>
        <location evidence="16 17">Host cytoplasm</location>
    </subcellularLocation>
    <subcellularLocation>
        <location evidence="16 17">Host nucleus</location>
    </subcellularLocation>
</comment>
<keyword evidence="6 16" id="KW-0479">Metal-binding</keyword>
<dbReference type="InterPro" id="IPR001334">
    <property type="entry name" value="E6"/>
</dbReference>
<evidence type="ECO:0000313" key="20">
    <source>
        <dbReference type="Proteomes" id="UP000113835"/>
    </source>
</evidence>
<evidence type="ECO:0000256" key="14">
    <source>
        <dbReference type="ARBA" id="ARBA00023280"/>
    </source>
</evidence>
<dbReference type="SUPFAM" id="SSF161229">
    <property type="entry name" value="E6 C-terminal domain-like"/>
    <property type="match status" value="2"/>
</dbReference>
<dbReference type="GO" id="GO:0003677">
    <property type="term" value="F:DNA binding"/>
    <property type="evidence" value="ECO:0007669"/>
    <property type="project" value="UniProtKB-UniRule"/>
</dbReference>
<comment type="function">
    <text evidence="16">Plays a major role in the induction and maintenance of cellular transformation. E6 associates with host UBE3A/E6-AP ubiquitin-protein ligase and modulates its activity. Protects host keratinocytes from apoptosis by mediating the degradation of host BAK1. May also inhibit host immune response.</text>
</comment>
<dbReference type="GeneID" id="37620247"/>
<evidence type="ECO:0000256" key="17">
    <source>
        <dbReference type="RuleBase" id="RU363123"/>
    </source>
</evidence>
<evidence type="ECO:0000256" key="1">
    <source>
        <dbReference type="ARBA" id="ARBA00006346"/>
    </source>
</evidence>
<dbReference type="GO" id="GO:0008270">
    <property type="term" value="F:zinc ion binding"/>
    <property type="evidence" value="ECO:0007669"/>
    <property type="project" value="UniProtKB-KW"/>
</dbReference>
<name>R9RYF5_9PAPI</name>
<evidence type="ECO:0000256" key="7">
    <source>
        <dbReference type="ARBA" id="ARBA00022771"/>
    </source>
</evidence>